<comment type="caution">
    <text evidence="6">The sequence shown here is derived from an EMBL/GenBank/DDBJ whole genome shotgun (WGS) entry which is preliminary data.</text>
</comment>
<dbReference type="GO" id="GO:0008171">
    <property type="term" value="F:O-methyltransferase activity"/>
    <property type="evidence" value="ECO:0007669"/>
    <property type="project" value="InterPro"/>
</dbReference>
<dbReference type="AlphaFoldDB" id="A0A935W3P1"/>
<dbReference type="SUPFAM" id="SSF46785">
    <property type="entry name" value="Winged helix' DNA-binding domain"/>
    <property type="match status" value="1"/>
</dbReference>
<sequence>MPSRSSDCIEFEPARLRGLEARFEAQKIAFGPVVFQCVRTAWKSGLLAQIELADQAGATIAELSTSCSLSAYAISVVLETALSAGTVKRTTGRYTLTRVGDNILHDTLTQINIDYIHDVCYAGLFFLEASLREEKPLGLKALGDWPTIYEGLSALPEPARTSWFNFDHHYSDSAFASTLLPVFANKPRRLMDIGANTGKWSVQCLRHDPDLRITLLDLPIQLARAEATLQHAGVLERAALYPIDVLDFSAPFPHSMDAVWMSQFLTCFSIDAIGHIFRRSAACLEDGGSVWVLDTFWDRQKYDIASYCLINTSPYFTAMASGNSKMYESTAIIACAESNGLRLVEIVDDLGICHSLLRFVRSDSRRI</sequence>
<keyword evidence="2" id="KW-0808">Transferase</keyword>
<dbReference type="InterPro" id="IPR036390">
    <property type="entry name" value="WH_DNA-bd_sf"/>
</dbReference>
<feature type="domain" description="O-methyltransferase C-terminal" evidence="4">
    <location>
        <begin position="188"/>
        <end position="309"/>
    </location>
</feature>
<dbReference type="InterPro" id="IPR036388">
    <property type="entry name" value="WH-like_DNA-bd_sf"/>
</dbReference>
<dbReference type="SUPFAM" id="SSF53335">
    <property type="entry name" value="S-adenosyl-L-methionine-dependent methyltransferases"/>
    <property type="match status" value="1"/>
</dbReference>
<dbReference type="InterPro" id="IPR049480">
    <property type="entry name" value="BVU_1015-like_N"/>
</dbReference>
<dbReference type="PANTHER" id="PTHR43712:SF2">
    <property type="entry name" value="O-METHYLTRANSFERASE CICE"/>
    <property type="match status" value="1"/>
</dbReference>
<dbReference type="InterPro" id="IPR001077">
    <property type="entry name" value="COMT_C"/>
</dbReference>
<dbReference type="GO" id="GO:0032259">
    <property type="term" value="P:methylation"/>
    <property type="evidence" value="ECO:0007669"/>
    <property type="project" value="UniProtKB-KW"/>
</dbReference>
<dbReference type="Gene3D" id="3.40.50.150">
    <property type="entry name" value="Vaccinia Virus protein VP39"/>
    <property type="match status" value="1"/>
</dbReference>
<evidence type="ECO:0000313" key="7">
    <source>
        <dbReference type="Proteomes" id="UP000706151"/>
    </source>
</evidence>
<protein>
    <submittedName>
        <fullName evidence="6">SAM-dependent methyltransferase</fullName>
    </submittedName>
</protein>
<evidence type="ECO:0000313" key="6">
    <source>
        <dbReference type="EMBL" id="MBK7954551.1"/>
    </source>
</evidence>
<dbReference type="PANTHER" id="PTHR43712">
    <property type="entry name" value="PUTATIVE (AFU_ORTHOLOGUE AFUA_4G14580)-RELATED"/>
    <property type="match status" value="1"/>
</dbReference>
<evidence type="ECO:0000259" key="4">
    <source>
        <dbReference type="Pfam" id="PF00891"/>
    </source>
</evidence>
<reference evidence="6 7" key="1">
    <citation type="submission" date="2020-10" db="EMBL/GenBank/DDBJ databases">
        <title>Connecting structure to function with the recovery of over 1000 high-quality activated sludge metagenome-assembled genomes encoding full-length rRNA genes using long-read sequencing.</title>
        <authorList>
            <person name="Singleton C.M."/>
            <person name="Petriglieri F."/>
            <person name="Kristensen J.M."/>
            <person name="Kirkegaard R.H."/>
            <person name="Michaelsen T.Y."/>
            <person name="Andersen M.H."/>
            <person name="Karst S.M."/>
            <person name="Dueholm M.S."/>
            <person name="Nielsen P.H."/>
            <person name="Albertsen M."/>
        </authorList>
    </citation>
    <scope>NUCLEOTIDE SEQUENCE [LARGE SCALE GENOMIC DNA]</scope>
    <source>
        <strain evidence="6">Fred_18-Q3-R57-64_BAT3C.720</strain>
    </source>
</reference>
<keyword evidence="3" id="KW-0949">S-adenosyl-L-methionine</keyword>
<dbReference type="Pfam" id="PF00891">
    <property type="entry name" value="Methyltransf_2"/>
    <property type="match status" value="1"/>
</dbReference>
<evidence type="ECO:0000256" key="2">
    <source>
        <dbReference type="ARBA" id="ARBA00022679"/>
    </source>
</evidence>
<keyword evidence="1 6" id="KW-0489">Methyltransferase</keyword>
<gene>
    <name evidence="6" type="ORF">IPK02_11660</name>
</gene>
<dbReference type="Proteomes" id="UP000706151">
    <property type="component" value="Unassembled WGS sequence"/>
</dbReference>
<dbReference type="Gene3D" id="1.10.10.10">
    <property type="entry name" value="Winged helix-like DNA-binding domain superfamily/Winged helix DNA-binding domain"/>
    <property type="match status" value="1"/>
</dbReference>
<dbReference type="Pfam" id="PF21212">
    <property type="entry name" value="Dimerisation2-like_dom"/>
    <property type="match status" value="1"/>
</dbReference>
<dbReference type="Gene3D" id="1.20.58.1390">
    <property type="match status" value="1"/>
</dbReference>
<evidence type="ECO:0000259" key="5">
    <source>
        <dbReference type="Pfam" id="PF21212"/>
    </source>
</evidence>
<name>A0A935W3P1_9PROT</name>
<evidence type="ECO:0000256" key="3">
    <source>
        <dbReference type="ARBA" id="ARBA00022691"/>
    </source>
</evidence>
<dbReference type="InterPro" id="IPR029063">
    <property type="entry name" value="SAM-dependent_MTases_sf"/>
</dbReference>
<feature type="domain" description="BVU-1015-like N-terminal dimerisation-like" evidence="5">
    <location>
        <begin position="25"/>
        <end position="94"/>
    </location>
</feature>
<proteinExistence type="predicted"/>
<dbReference type="EMBL" id="JADJOT010000009">
    <property type="protein sequence ID" value="MBK7954551.1"/>
    <property type="molecule type" value="Genomic_DNA"/>
</dbReference>
<accession>A0A935W3P1</accession>
<evidence type="ECO:0000256" key="1">
    <source>
        <dbReference type="ARBA" id="ARBA00022603"/>
    </source>
</evidence>
<organism evidence="6 7">
    <name type="scientific">Candidatus Accumulibacter affinis</name>
    <dbReference type="NCBI Taxonomy" id="2954384"/>
    <lineage>
        <taxon>Bacteria</taxon>
        <taxon>Pseudomonadati</taxon>
        <taxon>Pseudomonadota</taxon>
        <taxon>Betaproteobacteria</taxon>
        <taxon>Candidatus Accumulibacter</taxon>
    </lineage>
</organism>